<comment type="caution">
    <text evidence="1">The sequence shown here is derived from an EMBL/GenBank/DDBJ whole genome shotgun (WGS) entry which is preliminary data.</text>
</comment>
<evidence type="ECO:0000313" key="2">
    <source>
        <dbReference type="Proteomes" id="UP000634136"/>
    </source>
</evidence>
<dbReference type="EMBL" id="JAAIUW010000013">
    <property type="protein sequence ID" value="KAF7801927.1"/>
    <property type="molecule type" value="Genomic_DNA"/>
</dbReference>
<dbReference type="Proteomes" id="UP000634136">
    <property type="component" value="Unassembled WGS sequence"/>
</dbReference>
<dbReference type="AlphaFoldDB" id="A0A834SEM6"/>
<accession>A0A834SEM6</accession>
<protein>
    <submittedName>
        <fullName evidence="1">Uncharacterized protein</fullName>
    </submittedName>
</protein>
<reference evidence="1" key="1">
    <citation type="submission" date="2020-09" db="EMBL/GenBank/DDBJ databases">
        <title>Genome-Enabled Discovery of Anthraquinone Biosynthesis in Senna tora.</title>
        <authorList>
            <person name="Kang S.-H."/>
            <person name="Pandey R.P."/>
            <person name="Lee C.-M."/>
            <person name="Sim J.-S."/>
            <person name="Jeong J.-T."/>
            <person name="Choi B.-S."/>
            <person name="Jung M."/>
            <person name="Ginzburg D."/>
            <person name="Zhao K."/>
            <person name="Won S.Y."/>
            <person name="Oh T.-J."/>
            <person name="Yu Y."/>
            <person name="Kim N.-H."/>
            <person name="Lee O.R."/>
            <person name="Lee T.-H."/>
            <person name="Bashyal P."/>
            <person name="Kim T.-S."/>
            <person name="Lee W.-H."/>
            <person name="Kawkins C."/>
            <person name="Kim C.-K."/>
            <person name="Kim J.S."/>
            <person name="Ahn B.O."/>
            <person name="Rhee S.Y."/>
            <person name="Sohng J.K."/>
        </authorList>
    </citation>
    <scope>NUCLEOTIDE SEQUENCE</scope>
    <source>
        <tissue evidence="1">Leaf</tissue>
    </source>
</reference>
<keyword evidence="2" id="KW-1185">Reference proteome</keyword>
<evidence type="ECO:0000313" key="1">
    <source>
        <dbReference type="EMBL" id="KAF7801927.1"/>
    </source>
</evidence>
<gene>
    <name evidence="1" type="ORF">G2W53_041038</name>
</gene>
<proteinExistence type="predicted"/>
<organism evidence="1 2">
    <name type="scientific">Senna tora</name>
    <dbReference type="NCBI Taxonomy" id="362788"/>
    <lineage>
        <taxon>Eukaryota</taxon>
        <taxon>Viridiplantae</taxon>
        <taxon>Streptophyta</taxon>
        <taxon>Embryophyta</taxon>
        <taxon>Tracheophyta</taxon>
        <taxon>Spermatophyta</taxon>
        <taxon>Magnoliopsida</taxon>
        <taxon>eudicotyledons</taxon>
        <taxon>Gunneridae</taxon>
        <taxon>Pentapetalae</taxon>
        <taxon>rosids</taxon>
        <taxon>fabids</taxon>
        <taxon>Fabales</taxon>
        <taxon>Fabaceae</taxon>
        <taxon>Caesalpinioideae</taxon>
        <taxon>Cassia clade</taxon>
        <taxon>Senna</taxon>
    </lineage>
</organism>
<sequence length="145" mass="17091">MNPRSKYWVPSTGPDSVHFVEVRDKMREHHSYRAGGLSLGVMSLEYRSARFHSPWFASLSLQYIVFLQSLCKIVEIVYRSIYLGLIVEVLDIGQISFRTGFYQFQQPHVYDLLVKWEPSVLLERLLLKDFPSCNMFLCFVWCHHL</sequence>
<name>A0A834SEM6_9FABA</name>